<reference evidence="1" key="1">
    <citation type="submission" date="2019-04" db="EMBL/GenBank/DDBJ databases">
        <title>Genome assembly of Zosterops borbonicus 15179.</title>
        <authorList>
            <person name="Leroy T."/>
            <person name="Anselmetti Y."/>
            <person name="Tilak M.-K."/>
            <person name="Nabholz B."/>
        </authorList>
    </citation>
    <scope>NUCLEOTIDE SEQUENCE</scope>
    <source>
        <strain evidence="1">HGM_15179</strain>
        <tissue evidence="1">Muscle</tissue>
    </source>
</reference>
<accession>A0A8K1GJW0</accession>
<protein>
    <submittedName>
        <fullName evidence="1">Uncharacterized protein</fullName>
    </submittedName>
</protein>
<comment type="caution">
    <text evidence="1">The sequence shown here is derived from an EMBL/GenBank/DDBJ whole genome shotgun (WGS) entry which is preliminary data.</text>
</comment>
<organism evidence="1 2">
    <name type="scientific">Zosterops borbonicus</name>
    <dbReference type="NCBI Taxonomy" id="364589"/>
    <lineage>
        <taxon>Eukaryota</taxon>
        <taxon>Metazoa</taxon>
        <taxon>Chordata</taxon>
        <taxon>Craniata</taxon>
        <taxon>Vertebrata</taxon>
        <taxon>Euteleostomi</taxon>
        <taxon>Archelosauria</taxon>
        <taxon>Archosauria</taxon>
        <taxon>Dinosauria</taxon>
        <taxon>Saurischia</taxon>
        <taxon>Theropoda</taxon>
        <taxon>Coelurosauria</taxon>
        <taxon>Aves</taxon>
        <taxon>Neognathae</taxon>
        <taxon>Neoaves</taxon>
        <taxon>Telluraves</taxon>
        <taxon>Australaves</taxon>
        <taxon>Passeriformes</taxon>
        <taxon>Sylvioidea</taxon>
        <taxon>Zosteropidae</taxon>
        <taxon>Zosterops</taxon>
    </lineage>
</organism>
<evidence type="ECO:0000313" key="2">
    <source>
        <dbReference type="Proteomes" id="UP000796761"/>
    </source>
</evidence>
<dbReference type="EMBL" id="SWJQ01000186">
    <property type="protein sequence ID" value="TRZ19388.1"/>
    <property type="molecule type" value="Genomic_DNA"/>
</dbReference>
<name>A0A8K1GJW0_9PASS</name>
<gene>
    <name evidence="1" type="ORF">HGM15179_007716</name>
</gene>
<proteinExistence type="predicted"/>
<dbReference type="AlphaFoldDB" id="A0A8K1GJW0"/>
<sequence length="114" mass="12698">MILISHPGIENTLVSIPQAPSSCLLKTEILFVLFQTSNTPSTIHEVSKEFLLPLVELHKLLLAHFSSLLKVRLDVIMILRPISQFGVISKCAEGALCPTIQTIKENVEGDWTQY</sequence>
<evidence type="ECO:0000313" key="1">
    <source>
        <dbReference type="EMBL" id="TRZ19388.1"/>
    </source>
</evidence>
<dbReference type="Proteomes" id="UP000796761">
    <property type="component" value="Unassembled WGS sequence"/>
</dbReference>
<keyword evidence="2" id="KW-1185">Reference proteome</keyword>